<evidence type="ECO:0000313" key="5">
    <source>
        <dbReference type="Proteomes" id="UP001445335"/>
    </source>
</evidence>
<organism evidence="4 5">
    <name type="scientific">Elliptochloris bilobata</name>
    <dbReference type="NCBI Taxonomy" id="381761"/>
    <lineage>
        <taxon>Eukaryota</taxon>
        <taxon>Viridiplantae</taxon>
        <taxon>Chlorophyta</taxon>
        <taxon>core chlorophytes</taxon>
        <taxon>Trebouxiophyceae</taxon>
        <taxon>Trebouxiophyceae incertae sedis</taxon>
        <taxon>Elliptochloris clade</taxon>
        <taxon>Elliptochloris</taxon>
    </lineage>
</organism>
<name>A0AAW1RSM0_9CHLO</name>
<dbReference type="InterPro" id="IPR013785">
    <property type="entry name" value="Aldolase_TIM"/>
</dbReference>
<dbReference type="GO" id="GO:0004789">
    <property type="term" value="F:thiamine-phosphate diphosphorylase activity"/>
    <property type="evidence" value="ECO:0007669"/>
    <property type="project" value="TreeGrafter"/>
</dbReference>
<evidence type="ECO:0000313" key="4">
    <source>
        <dbReference type="EMBL" id="KAK9836171.1"/>
    </source>
</evidence>
<keyword evidence="5" id="KW-1185">Reference proteome</keyword>
<evidence type="ECO:0000256" key="2">
    <source>
        <dbReference type="ARBA" id="ARBA00022977"/>
    </source>
</evidence>
<sequence>MRQDGLTSSTALHTLHDLQQDCGELDYVFLSPIYNSISKKGYSAAFRIEDLPPALARARYPVIALGGVTAARVRELRDLGFAGAAVIGSVWEAADPLAAFQELQKTSIVKCRSFS</sequence>
<dbReference type="InterPro" id="IPR036206">
    <property type="entry name" value="ThiamineP_synth_sf"/>
</dbReference>
<dbReference type="Pfam" id="PF02581">
    <property type="entry name" value="TMP-TENI"/>
    <property type="match status" value="1"/>
</dbReference>
<dbReference type="PANTHER" id="PTHR20857">
    <property type="entry name" value="THIAMINE-PHOSPHATE PYROPHOSPHORYLASE"/>
    <property type="match status" value="1"/>
</dbReference>
<gene>
    <name evidence="4" type="ORF">WJX81_006709</name>
</gene>
<dbReference type="InterPro" id="IPR022998">
    <property type="entry name" value="ThiamineP_synth_TenI"/>
</dbReference>
<protein>
    <recommendedName>
        <fullName evidence="3">Thiamine phosphate synthase/TenI domain-containing protein</fullName>
    </recommendedName>
</protein>
<dbReference type="PANTHER" id="PTHR20857:SF15">
    <property type="entry name" value="THIAMINE-PHOSPHATE SYNTHASE"/>
    <property type="match status" value="1"/>
</dbReference>
<dbReference type="GO" id="GO:0005737">
    <property type="term" value="C:cytoplasm"/>
    <property type="evidence" value="ECO:0007669"/>
    <property type="project" value="TreeGrafter"/>
</dbReference>
<proteinExistence type="predicted"/>
<dbReference type="EMBL" id="JALJOU010000026">
    <property type="protein sequence ID" value="KAK9836171.1"/>
    <property type="molecule type" value="Genomic_DNA"/>
</dbReference>
<dbReference type="Gene3D" id="3.20.20.70">
    <property type="entry name" value="Aldolase class I"/>
    <property type="match status" value="1"/>
</dbReference>
<dbReference type="SUPFAM" id="SSF51391">
    <property type="entry name" value="Thiamin phosphate synthase"/>
    <property type="match status" value="1"/>
</dbReference>
<comment type="caution">
    <text evidence="4">The sequence shown here is derived from an EMBL/GenBank/DDBJ whole genome shotgun (WGS) entry which is preliminary data.</text>
</comment>
<feature type="domain" description="Thiamine phosphate synthase/TenI" evidence="3">
    <location>
        <begin position="23"/>
        <end position="89"/>
    </location>
</feature>
<comment type="pathway">
    <text evidence="1">Cofactor biosynthesis; thiamine diphosphate biosynthesis.</text>
</comment>
<dbReference type="CDD" id="cd00564">
    <property type="entry name" value="TMP_TenI"/>
    <property type="match status" value="1"/>
</dbReference>
<keyword evidence="2" id="KW-0784">Thiamine biosynthesis</keyword>
<dbReference type="AlphaFoldDB" id="A0AAW1RSM0"/>
<reference evidence="4 5" key="1">
    <citation type="journal article" date="2024" name="Nat. Commun.">
        <title>Phylogenomics reveals the evolutionary origins of lichenization in chlorophyte algae.</title>
        <authorList>
            <person name="Puginier C."/>
            <person name="Libourel C."/>
            <person name="Otte J."/>
            <person name="Skaloud P."/>
            <person name="Haon M."/>
            <person name="Grisel S."/>
            <person name="Petersen M."/>
            <person name="Berrin J.G."/>
            <person name="Delaux P.M."/>
            <person name="Dal Grande F."/>
            <person name="Keller J."/>
        </authorList>
    </citation>
    <scope>NUCLEOTIDE SEQUENCE [LARGE SCALE GENOMIC DNA]</scope>
    <source>
        <strain evidence="4 5">SAG 245.80</strain>
    </source>
</reference>
<evidence type="ECO:0000256" key="1">
    <source>
        <dbReference type="ARBA" id="ARBA00004948"/>
    </source>
</evidence>
<dbReference type="Proteomes" id="UP001445335">
    <property type="component" value="Unassembled WGS sequence"/>
</dbReference>
<accession>A0AAW1RSM0</accession>
<dbReference type="GO" id="GO:0009228">
    <property type="term" value="P:thiamine biosynthetic process"/>
    <property type="evidence" value="ECO:0007669"/>
    <property type="project" value="UniProtKB-KW"/>
</dbReference>
<evidence type="ECO:0000259" key="3">
    <source>
        <dbReference type="Pfam" id="PF02581"/>
    </source>
</evidence>